<dbReference type="RefSeq" id="WP_310265920.1">
    <property type="nucleotide sequence ID" value="NZ_JAVDXU010000002.1"/>
</dbReference>
<organism evidence="3 4">
    <name type="scientific">Roseateles saccharophilus</name>
    <name type="common">Pseudomonas saccharophila</name>
    <dbReference type="NCBI Taxonomy" id="304"/>
    <lineage>
        <taxon>Bacteria</taxon>
        <taxon>Pseudomonadati</taxon>
        <taxon>Pseudomonadota</taxon>
        <taxon>Betaproteobacteria</taxon>
        <taxon>Burkholderiales</taxon>
        <taxon>Sphaerotilaceae</taxon>
        <taxon>Roseateles</taxon>
    </lineage>
</organism>
<keyword evidence="1" id="KW-0143">Chaperone</keyword>
<dbReference type="InterPro" id="IPR001623">
    <property type="entry name" value="DnaJ_domain"/>
</dbReference>
<evidence type="ECO:0000256" key="1">
    <source>
        <dbReference type="ARBA" id="ARBA00023186"/>
    </source>
</evidence>
<dbReference type="Pfam" id="PF01556">
    <property type="entry name" value="DnaJ_C"/>
    <property type="match status" value="1"/>
</dbReference>
<dbReference type="PANTHER" id="PTHR43096">
    <property type="entry name" value="DNAJ HOMOLOG 1, MITOCHONDRIAL-RELATED"/>
    <property type="match status" value="1"/>
</dbReference>
<evidence type="ECO:0000313" key="4">
    <source>
        <dbReference type="Proteomes" id="UP001180453"/>
    </source>
</evidence>
<keyword evidence="4" id="KW-1185">Reference proteome</keyword>
<comment type="caution">
    <text evidence="3">The sequence shown here is derived from an EMBL/GenBank/DDBJ whole genome shotgun (WGS) entry which is preliminary data.</text>
</comment>
<dbReference type="PROSITE" id="PS50076">
    <property type="entry name" value="DNAJ_2"/>
    <property type="match status" value="1"/>
</dbReference>
<reference evidence="3 4" key="1">
    <citation type="submission" date="2023-07" db="EMBL/GenBank/DDBJ databases">
        <title>Sorghum-associated microbial communities from plants grown in Nebraska, USA.</title>
        <authorList>
            <person name="Schachtman D."/>
        </authorList>
    </citation>
    <scope>NUCLEOTIDE SEQUENCE [LARGE SCALE GENOMIC DNA]</scope>
    <source>
        <strain evidence="3 4">BE314</strain>
    </source>
</reference>
<keyword evidence="3" id="KW-0238">DNA-binding</keyword>
<name>A0ABU1YN01_ROSSA</name>
<dbReference type="Gene3D" id="1.10.287.110">
    <property type="entry name" value="DnaJ domain"/>
    <property type="match status" value="1"/>
</dbReference>
<dbReference type="SUPFAM" id="SSF46565">
    <property type="entry name" value="Chaperone J-domain"/>
    <property type="match status" value="1"/>
</dbReference>
<dbReference type="CDD" id="cd06257">
    <property type="entry name" value="DnaJ"/>
    <property type="match status" value="1"/>
</dbReference>
<feature type="domain" description="J" evidence="2">
    <location>
        <begin position="5"/>
        <end position="69"/>
    </location>
</feature>
<accession>A0ABU1YN01</accession>
<dbReference type="EMBL" id="JAVDXU010000002">
    <property type="protein sequence ID" value="MDR7270232.1"/>
    <property type="molecule type" value="Genomic_DNA"/>
</dbReference>
<sequence length="314" mass="33976">MDYKDYYATLGLDPGASADEVKKAYRKLARKYHPDVSKEAGAEARFKEVAEAYEVLKDPEKRAAYDALRQDLARRRAAGQGASPPPDWDAGFEFRGAAPGDGAWDDHSDFFHALFGAARRGARPAGQRRGEDHHARVAVELEDLYRGATRSLSLRAPVLDGHGRVTLAERRIELQIPKGTLPGQHLRLQGQGMPGIGGGPPGDLYLEVDVAPHARYRVSGRDVFFDLPLAPWEAALGAEVRVNTPTGPVALKVPRGSAQGRQLRLGGRGLPGPPAGDLFAVLGIVLPPVMSVVDEEAWRNLAQAFSGFDPRNIA</sequence>
<protein>
    <submittedName>
        <fullName evidence="3">Curved DNA-binding protein</fullName>
    </submittedName>
</protein>
<dbReference type="InterPro" id="IPR036869">
    <property type="entry name" value="J_dom_sf"/>
</dbReference>
<dbReference type="SMART" id="SM00271">
    <property type="entry name" value="DnaJ"/>
    <property type="match status" value="1"/>
</dbReference>
<dbReference type="InterPro" id="IPR008971">
    <property type="entry name" value="HSP40/DnaJ_pept-bd"/>
</dbReference>
<proteinExistence type="predicted"/>
<dbReference type="Proteomes" id="UP001180453">
    <property type="component" value="Unassembled WGS sequence"/>
</dbReference>
<dbReference type="SUPFAM" id="SSF49493">
    <property type="entry name" value="HSP40/DnaJ peptide-binding domain"/>
    <property type="match status" value="2"/>
</dbReference>
<gene>
    <name evidence="3" type="ORF">J2X20_002890</name>
</gene>
<evidence type="ECO:0000313" key="3">
    <source>
        <dbReference type="EMBL" id="MDR7270232.1"/>
    </source>
</evidence>
<dbReference type="GO" id="GO:0003677">
    <property type="term" value="F:DNA binding"/>
    <property type="evidence" value="ECO:0007669"/>
    <property type="project" value="UniProtKB-KW"/>
</dbReference>
<dbReference type="Gene3D" id="2.60.260.20">
    <property type="entry name" value="Urease metallochaperone UreE, N-terminal domain"/>
    <property type="match status" value="2"/>
</dbReference>
<dbReference type="InterPro" id="IPR002939">
    <property type="entry name" value="DnaJ_C"/>
</dbReference>
<dbReference type="Pfam" id="PF00226">
    <property type="entry name" value="DnaJ"/>
    <property type="match status" value="1"/>
</dbReference>
<dbReference type="InterPro" id="IPR018253">
    <property type="entry name" value="DnaJ_domain_CS"/>
</dbReference>
<dbReference type="PROSITE" id="PS00636">
    <property type="entry name" value="DNAJ_1"/>
    <property type="match status" value="1"/>
</dbReference>
<dbReference type="CDD" id="cd10747">
    <property type="entry name" value="DnaJ_C"/>
    <property type="match status" value="1"/>
</dbReference>
<evidence type="ECO:0000259" key="2">
    <source>
        <dbReference type="PROSITE" id="PS50076"/>
    </source>
</evidence>
<dbReference type="PANTHER" id="PTHR43096:SF52">
    <property type="entry name" value="DNAJ HOMOLOG 1, MITOCHONDRIAL-RELATED"/>
    <property type="match status" value="1"/>
</dbReference>
<dbReference type="PRINTS" id="PR00625">
    <property type="entry name" value="JDOMAIN"/>
</dbReference>